<dbReference type="GO" id="GO:0012505">
    <property type="term" value="C:endomembrane system"/>
    <property type="evidence" value="ECO:0007669"/>
    <property type="project" value="UniProtKB-SubCell"/>
</dbReference>
<dbReference type="PANTHER" id="PTHR12479">
    <property type="entry name" value="LYSOSOMAL-ASSOCIATED TRANSMEMBRANE PROTEIN"/>
    <property type="match status" value="1"/>
</dbReference>
<reference evidence="6 7" key="1">
    <citation type="submission" date="2014-11" db="EMBL/GenBank/DDBJ databases">
        <title>Genetic blueprint of the zoonotic pathogen Toxocara canis.</title>
        <authorList>
            <person name="Zhu X.-Q."/>
            <person name="Korhonen P.K."/>
            <person name="Cai H."/>
            <person name="Young N.D."/>
            <person name="Nejsum P."/>
            <person name="von Samson-Himmelstjerna G."/>
            <person name="Boag P.R."/>
            <person name="Tan P."/>
            <person name="Li Q."/>
            <person name="Min J."/>
            <person name="Yang Y."/>
            <person name="Wang X."/>
            <person name="Fang X."/>
            <person name="Hall R.S."/>
            <person name="Hofmann A."/>
            <person name="Sternberg P.W."/>
            <person name="Jex A.R."/>
            <person name="Gasser R.B."/>
        </authorList>
    </citation>
    <scope>NUCLEOTIDE SEQUENCE [LARGE SCALE GENOMIC DNA]</scope>
    <source>
        <strain evidence="6">PN_DK_2014</strain>
    </source>
</reference>
<protein>
    <submittedName>
        <fullName evidence="6">Uncharacterized protein</fullName>
    </submittedName>
</protein>
<feature type="transmembrane region" description="Helical" evidence="5">
    <location>
        <begin position="12"/>
        <end position="34"/>
    </location>
</feature>
<dbReference type="OMA" id="ACCTIRT"/>
<dbReference type="Proteomes" id="UP000031036">
    <property type="component" value="Unassembled WGS sequence"/>
</dbReference>
<keyword evidence="4 5" id="KW-0472">Membrane</keyword>
<evidence type="ECO:0000256" key="5">
    <source>
        <dbReference type="SAM" id="Phobius"/>
    </source>
</evidence>
<dbReference type="AlphaFoldDB" id="A0A0B2V180"/>
<name>A0A0B2V180_TOXCA</name>
<keyword evidence="2 5" id="KW-0812">Transmembrane</keyword>
<dbReference type="OrthoDB" id="5849902at2759"/>
<accession>A0A0B2V180</accession>
<evidence type="ECO:0000256" key="1">
    <source>
        <dbReference type="ARBA" id="ARBA00004127"/>
    </source>
</evidence>
<feature type="transmembrane region" description="Helical" evidence="5">
    <location>
        <begin position="83"/>
        <end position="110"/>
    </location>
</feature>
<sequence>MLNGRSKLACCTIRTAGIIVAFVEFLLCVLSLYGLARNLHIFGPSYFLWFVLGVVSVIIIISVIVLLLWAIKTENARLLIPHLFVQVFLILFLIIVALVVFLLMLFGAYRGIRRLLGHDSYHMNDEATELLGFMIIAIYLLVAALEVFFLFIVYRLYQRGKVEQKECQNRIKEQQKLLRCPVTLAKVFKVEMSKQMHRPPHQEDRYLKEYLLITSRDPFAGDNEVYTANWQTPTKGVPYGRGSPDAGDIYPYGV</sequence>
<feature type="transmembrane region" description="Helical" evidence="5">
    <location>
        <begin position="46"/>
        <end position="71"/>
    </location>
</feature>
<gene>
    <name evidence="6" type="ORF">Tcan_15476</name>
</gene>
<evidence type="ECO:0000256" key="2">
    <source>
        <dbReference type="ARBA" id="ARBA00022692"/>
    </source>
</evidence>
<evidence type="ECO:0000313" key="6">
    <source>
        <dbReference type="EMBL" id="KHN77196.1"/>
    </source>
</evidence>
<proteinExistence type="predicted"/>
<keyword evidence="3 5" id="KW-1133">Transmembrane helix</keyword>
<dbReference type="EMBL" id="JPKZ01002351">
    <property type="protein sequence ID" value="KHN77196.1"/>
    <property type="molecule type" value="Genomic_DNA"/>
</dbReference>
<comment type="caution">
    <text evidence="6">The sequence shown here is derived from an EMBL/GenBank/DDBJ whole genome shotgun (WGS) entry which is preliminary data.</text>
</comment>
<feature type="transmembrane region" description="Helical" evidence="5">
    <location>
        <begin position="130"/>
        <end position="154"/>
    </location>
</feature>
<dbReference type="GO" id="GO:0005765">
    <property type="term" value="C:lysosomal membrane"/>
    <property type="evidence" value="ECO:0007669"/>
    <property type="project" value="TreeGrafter"/>
</dbReference>
<evidence type="ECO:0000313" key="7">
    <source>
        <dbReference type="Proteomes" id="UP000031036"/>
    </source>
</evidence>
<dbReference type="PANTHER" id="PTHR12479:SF19">
    <property type="entry name" value="MARVEL DOMAIN-CONTAINING PROTEIN"/>
    <property type="match status" value="1"/>
</dbReference>
<keyword evidence="7" id="KW-1185">Reference proteome</keyword>
<comment type="subcellular location">
    <subcellularLocation>
        <location evidence="1">Endomembrane system</location>
        <topology evidence="1">Multi-pass membrane protein</topology>
    </subcellularLocation>
</comment>
<dbReference type="InterPro" id="IPR051115">
    <property type="entry name" value="LAPTM_transporter"/>
</dbReference>
<evidence type="ECO:0000256" key="4">
    <source>
        <dbReference type="ARBA" id="ARBA00023136"/>
    </source>
</evidence>
<evidence type="ECO:0000256" key="3">
    <source>
        <dbReference type="ARBA" id="ARBA00022989"/>
    </source>
</evidence>
<organism evidence="6 7">
    <name type="scientific">Toxocara canis</name>
    <name type="common">Canine roundworm</name>
    <dbReference type="NCBI Taxonomy" id="6265"/>
    <lineage>
        <taxon>Eukaryota</taxon>
        <taxon>Metazoa</taxon>
        <taxon>Ecdysozoa</taxon>
        <taxon>Nematoda</taxon>
        <taxon>Chromadorea</taxon>
        <taxon>Rhabditida</taxon>
        <taxon>Spirurina</taxon>
        <taxon>Ascaridomorpha</taxon>
        <taxon>Ascaridoidea</taxon>
        <taxon>Toxocaridae</taxon>
        <taxon>Toxocara</taxon>
    </lineage>
</organism>